<proteinExistence type="predicted"/>
<evidence type="ECO:0000313" key="1">
    <source>
        <dbReference type="EMBL" id="CAE0694352.1"/>
    </source>
</evidence>
<name>A0A7S3ZUD1_9STRA</name>
<protein>
    <submittedName>
        <fullName evidence="1">Uncharacterized protein</fullName>
    </submittedName>
</protein>
<accession>A0A7S3ZUD1</accession>
<organism evidence="1">
    <name type="scientific">Pelagomonas calceolata</name>
    <dbReference type="NCBI Taxonomy" id="35677"/>
    <lineage>
        <taxon>Eukaryota</taxon>
        <taxon>Sar</taxon>
        <taxon>Stramenopiles</taxon>
        <taxon>Ochrophyta</taxon>
        <taxon>Pelagophyceae</taxon>
        <taxon>Pelagomonadales</taxon>
        <taxon>Pelagomonadaceae</taxon>
        <taxon>Pelagomonas</taxon>
    </lineage>
</organism>
<dbReference type="EMBL" id="HBIW01011436">
    <property type="protein sequence ID" value="CAE0694352.1"/>
    <property type="molecule type" value="Transcribed_RNA"/>
</dbReference>
<gene>
    <name evidence="1" type="ORF">PCAL00307_LOCUS9788</name>
</gene>
<sequence length="151" mass="16673">MLAHSFFNGVGVGEGGGSHIGKGLSWYIGPVLHDLLRRESDLWVVRAEACEHDLEGAIRWLRGDDTLDVLRGGWIHQARNTTDETSTTIDGSSRKKLQQRLEAEFQILDIMLDASVNYGAKRRRGLQKELLVDGGGVCKSLSSKTHVNTNC</sequence>
<reference evidence="1" key="1">
    <citation type="submission" date="2021-01" db="EMBL/GenBank/DDBJ databases">
        <authorList>
            <person name="Corre E."/>
            <person name="Pelletier E."/>
            <person name="Niang G."/>
            <person name="Scheremetjew M."/>
            <person name="Finn R."/>
            <person name="Kale V."/>
            <person name="Holt S."/>
            <person name="Cochrane G."/>
            <person name="Meng A."/>
            <person name="Brown T."/>
            <person name="Cohen L."/>
        </authorList>
    </citation>
    <scope>NUCLEOTIDE SEQUENCE</scope>
    <source>
        <strain evidence="1">CCMP1756</strain>
    </source>
</reference>
<dbReference type="AlphaFoldDB" id="A0A7S3ZUD1"/>